<dbReference type="PROSITE" id="PS50889">
    <property type="entry name" value="S4"/>
    <property type="match status" value="1"/>
</dbReference>
<reference evidence="3" key="1">
    <citation type="submission" date="2019-11" db="EMBL/GenBank/DDBJ databases">
        <authorList>
            <person name="Feng L."/>
        </authorList>
    </citation>
    <scope>NUCLEOTIDE SEQUENCE</scope>
    <source>
        <strain evidence="3">AundefinedLFYP135</strain>
    </source>
</reference>
<dbReference type="Pfam" id="PF17774">
    <property type="entry name" value="YlmH_RBD"/>
    <property type="match status" value="1"/>
</dbReference>
<evidence type="ECO:0000313" key="3">
    <source>
        <dbReference type="EMBL" id="VYS90509.1"/>
    </source>
</evidence>
<dbReference type="Gene3D" id="3.30.70.330">
    <property type="match status" value="1"/>
</dbReference>
<keyword evidence="1" id="KW-0694">RNA-binding</keyword>
<dbReference type="InterPro" id="IPR012677">
    <property type="entry name" value="Nucleotide-bd_a/b_plait_sf"/>
</dbReference>
<dbReference type="InterPro" id="IPR040591">
    <property type="entry name" value="RqcP2_RBD"/>
</dbReference>
<evidence type="ECO:0000259" key="2">
    <source>
        <dbReference type="SMART" id="SM00363"/>
    </source>
</evidence>
<name>A0A6N2SBZ0_9FIRM</name>
<dbReference type="CDD" id="cd00165">
    <property type="entry name" value="S4"/>
    <property type="match status" value="1"/>
</dbReference>
<proteinExistence type="predicted"/>
<dbReference type="GO" id="GO:0003723">
    <property type="term" value="F:RNA binding"/>
    <property type="evidence" value="ECO:0007669"/>
    <property type="project" value="UniProtKB-KW"/>
</dbReference>
<evidence type="ECO:0000256" key="1">
    <source>
        <dbReference type="PROSITE-ProRule" id="PRU00182"/>
    </source>
</evidence>
<dbReference type="Gene3D" id="3.10.290.10">
    <property type="entry name" value="RNA-binding S4 domain"/>
    <property type="match status" value="1"/>
</dbReference>
<sequence>MPKDYLTPEERLFADRVEDLFSIVESRSIPKFSSFLDERQQAIAKQVAPRGNYLLYAGHPGEGDRLMLGVFPDYCEPDGGLFPIVPITVRYRRQDALSHRDFLGALMGLMIKREAIGDILVGEGLSVLFVTEPVAGVVLGELLKVGSCGVSCEQGLPDELPSAHQYRSIGGTVSSLRLDCVVALLTNLSREKASQLIRSGLVSKNAQPMDSISKEVAEGDKLSIRGYGKFLVGSAGTVTKKGRIHLECKKYI</sequence>
<dbReference type="EMBL" id="CACRSL010000003">
    <property type="protein sequence ID" value="VYS90509.1"/>
    <property type="molecule type" value="Genomic_DNA"/>
</dbReference>
<dbReference type="SMART" id="SM00363">
    <property type="entry name" value="S4"/>
    <property type="match status" value="1"/>
</dbReference>
<dbReference type="Gene3D" id="3.30.1370.160">
    <property type="match status" value="1"/>
</dbReference>
<feature type="domain" description="RNA-binding S4" evidence="2">
    <location>
        <begin position="176"/>
        <end position="236"/>
    </location>
</feature>
<protein>
    <recommendedName>
        <fullName evidence="2">RNA-binding S4 domain-containing protein</fullName>
    </recommendedName>
</protein>
<dbReference type="InterPro" id="IPR002942">
    <property type="entry name" value="S4_RNA-bd"/>
</dbReference>
<gene>
    <name evidence="3" type="ORF">AULFYP135_00852</name>
</gene>
<dbReference type="InterPro" id="IPR036986">
    <property type="entry name" value="S4_RNA-bd_sf"/>
</dbReference>
<dbReference type="AlphaFoldDB" id="A0A6N2SBZ0"/>
<accession>A0A6N2SBZ0</accession>
<organism evidence="3">
    <name type="scientific">uncultured Anaerotruncus sp</name>
    <dbReference type="NCBI Taxonomy" id="905011"/>
    <lineage>
        <taxon>Bacteria</taxon>
        <taxon>Bacillati</taxon>
        <taxon>Bacillota</taxon>
        <taxon>Clostridia</taxon>
        <taxon>Eubacteriales</taxon>
        <taxon>Oscillospiraceae</taxon>
        <taxon>Anaerotruncus</taxon>
        <taxon>environmental samples</taxon>
    </lineage>
</organism>
<dbReference type="SUPFAM" id="SSF55174">
    <property type="entry name" value="Alpha-L RNA-binding motif"/>
    <property type="match status" value="1"/>
</dbReference>